<dbReference type="SMART" id="SM00530">
    <property type="entry name" value="HTH_XRE"/>
    <property type="match status" value="1"/>
</dbReference>
<gene>
    <name evidence="2" type="ORF">ACFQS1_03360</name>
</gene>
<protein>
    <submittedName>
        <fullName evidence="2">Helix-turn-helix transcriptional regulator</fullName>
    </submittedName>
</protein>
<proteinExistence type="predicted"/>
<keyword evidence="3" id="KW-1185">Reference proteome</keyword>
<dbReference type="InterPro" id="IPR043917">
    <property type="entry name" value="DUF5753"/>
</dbReference>
<evidence type="ECO:0000313" key="2">
    <source>
        <dbReference type="EMBL" id="MFC7273010.1"/>
    </source>
</evidence>
<dbReference type="CDD" id="cd00093">
    <property type="entry name" value="HTH_XRE"/>
    <property type="match status" value="1"/>
</dbReference>
<dbReference type="InterPro" id="IPR001387">
    <property type="entry name" value="Cro/C1-type_HTH"/>
</dbReference>
<comment type="caution">
    <text evidence="2">The sequence shown here is derived from an EMBL/GenBank/DDBJ whole genome shotgun (WGS) entry which is preliminary data.</text>
</comment>
<dbReference type="Pfam" id="PF19054">
    <property type="entry name" value="DUF5753"/>
    <property type="match status" value="1"/>
</dbReference>
<dbReference type="Proteomes" id="UP001596548">
    <property type="component" value="Unassembled WGS sequence"/>
</dbReference>
<accession>A0ABW2HIQ8</accession>
<reference evidence="3" key="1">
    <citation type="journal article" date="2019" name="Int. J. Syst. Evol. Microbiol.">
        <title>The Global Catalogue of Microorganisms (GCM) 10K type strain sequencing project: providing services to taxonomists for standard genome sequencing and annotation.</title>
        <authorList>
            <consortium name="The Broad Institute Genomics Platform"/>
            <consortium name="The Broad Institute Genome Sequencing Center for Infectious Disease"/>
            <person name="Wu L."/>
            <person name="Ma J."/>
        </authorList>
    </citation>
    <scope>NUCLEOTIDE SEQUENCE [LARGE SCALE GENOMIC DNA]</scope>
    <source>
        <strain evidence="3">XZYJT-10</strain>
    </source>
</reference>
<dbReference type="PROSITE" id="PS50943">
    <property type="entry name" value="HTH_CROC1"/>
    <property type="match status" value="1"/>
</dbReference>
<dbReference type="SUPFAM" id="SSF47413">
    <property type="entry name" value="lambda repressor-like DNA-binding domains"/>
    <property type="match status" value="1"/>
</dbReference>
<dbReference type="Pfam" id="PF13560">
    <property type="entry name" value="HTH_31"/>
    <property type="match status" value="1"/>
</dbReference>
<dbReference type="Gene3D" id="1.10.260.40">
    <property type="entry name" value="lambda repressor-like DNA-binding domains"/>
    <property type="match status" value="1"/>
</dbReference>
<dbReference type="InterPro" id="IPR010982">
    <property type="entry name" value="Lambda_DNA-bd_dom_sf"/>
</dbReference>
<evidence type="ECO:0000259" key="1">
    <source>
        <dbReference type="PROSITE" id="PS50943"/>
    </source>
</evidence>
<name>A0ABW2HIQ8_9ACTN</name>
<evidence type="ECO:0000313" key="3">
    <source>
        <dbReference type="Proteomes" id="UP001596548"/>
    </source>
</evidence>
<dbReference type="RefSeq" id="WP_378964469.1">
    <property type="nucleotide sequence ID" value="NZ_JBHTBJ010000001.1"/>
</dbReference>
<dbReference type="EMBL" id="JBHTBJ010000001">
    <property type="protein sequence ID" value="MFC7273010.1"/>
    <property type="molecule type" value="Genomic_DNA"/>
</dbReference>
<feature type="domain" description="HTH cro/C1-type" evidence="1">
    <location>
        <begin position="19"/>
        <end position="76"/>
    </location>
</feature>
<sequence length="288" mass="32396">MARQPYIPRIQHRLLVARLKQLREDHNLSPTELAAKSKINATQISRLESLTRPPVPSQVVALCRFYKLDERTTSELEALAAPVKGDNDSWSRYDLETGTAKYLTFESEAKSVATFQAQLIPGLLQTELYATAVVSSLRRYFSADQISQTVSARMERRKNLTPPRSLEFRAVMDEPVINRVLGGVKGMQQQLRHLLAAGDLPNVTVQILPMDVGPHPGLDGSFSIFTFGQALLDDFVYVEDQVGQAFDDQEDIVRRCKEKFELLSKLAAPEDESRAIIERRLDALARKS</sequence>
<organism evidence="2 3">
    <name type="scientific">Paractinoplanes rhizophilus</name>
    <dbReference type="NCBI Taxonomy" id="1416877"/>
    <lineage>
        <taxon>Bacteria</taxon>
        <taxon>Bacillati</taxon>
        <taxon>Actinomycetota</taxon>
        <taxon>Actinomycetes</taxon>
        <taxon>Micromonosporales</taxon>
        <taxon>Micromonosporaceae</taxon>
        <taxon>Paractinoplanes</taxon>
    </lineage>
</organism>